<reference evidence="2" key="1">
    <citation type="submission" date="2016-03" db="EMBL/GenBank/DDBJ databases">
        <title>Mechanisms controlling the formation of the plant cell surface in tip-growing cells are functionally conserved among land plants.</title>
        <authorList>
            <person name="Honkanen S."/>
            <person name="Jones V.A."/>
            <person name="Morieri G."/>
            <person name="Champion C."/>
            <person name="Hetherington A.J."/>
            <person name="Kelly S."/>
            <person name="Saint-Marcoux D."/>
            <person name="Proust H."/>
            <person name="Prescott H."/>
            <person name="Dolan L."/>
        </authorList>
    </citation>
    <scope>NUCLEOTIDE SEQUENCE [LARGE SCALE GENOMIC DNA]</scope>
    <source>
        <tissue evidence="2">Whole gametophyte</tissue>
    </source>
</reference>
<dbReference type="GO" id="GO:0008168">
    <property type="term" value="F:methyltransferase activity"/>
    <property type="evidence" value="ECO:0007669"/>
    <property type="project" value="InterPro"/>
</dbReference>
<protein>
    <recommendedName>
        <fullName evidence="1">Aminotransferase class I/classII large domain-containing protein</fullName>
    </recommendedName>
</protein>
<keyword evidence="3" id="KW-1185">Reference proteome</keyword>
<organism evidence="2 3">
    <name type="scientific">Marchantia polymorpha subsp. ruderalis</name>
    <dbReference type="NCBI Taxonomy" id="1480154"/>
    <lineage>
        <taxon>Eukaryota</taxon>
        <taxon>Viridiplantae</taxon>
        <taxon>Streptophyta</taxon>
        <taxon>Embryophyta</taxon>
        <taxon>Marchantiophyta</taxon>
        <taxon>Marchantiopsida</taxon>
        <taxon>Marchantiidae</taxon>
        <taxon>Marchantiales</taxon>
        <taxon>Marchantiaceae</taxon>
        <taxon>Marchantia</taxon>
    </lineage>
</organism>
<proteinExistence type="predicted"/>
<dbReference type="AlphaFoldDB" id="A0A176VR21"/>
<dbReference type="Proteomes" id="UP000077202">
    <property type="component" value="Unassembled WGS sequence"/>
</dbReference>
<dbReference type="EMBL" id="LVLJ01003060">
    <property type="protein sequence ID" value="OAE22823.1"/>
    <property type="molecule type" value="Genomic_DNA"/>
</dbReference>
<accession>A0A176VR21</accession>
<dbReference type="InterPro" id="IPR004839">
    <property type="entry name" value="Aminotransferase_I/II_large"/>
</dbReference>
<evidence type="ECO:0000313" key="3">
    <source>
        <dbReference type="Proteomes" id="UP000077202"/>
    </source>
</evidence>
<dbReference type="PANTHER" id="PTHR47087">
    <property type="entry name" value="METHIONINE S-METHYLTRANSFERASE"/>
    <property type="match status" value="1"/>
</dbReference>
<sequence length="1081" mass="120088">MHSLPCVFLGCWKRVQTRNVVRRRPVKDQLTTMGDEDIQSFLAECKESGDKAYGALKSVLTKLDNVDSRAEARRFLDRVETYVITEEPDTDTISTYHFRIHELSLCGQNVYMHQYLAQDETFSLPMAEVDSRDDSSCQVEAIRSPIYGLDINPRAIKVAWINLYLNALNGDGSPILDHEGKTLIDRVEFYESDLLAWCKDRNILLDRIVGCIPQVLNPDPEAMLKMVSENASEDFLYSLSNYCGLQGFVEDQFGLGLVARAAEEGIALLRPNGAMIFNIGGRPGQAVSERLFERRGFHINKLWQTRVNQAADTDILALVEIEKNSRHHFEFYMGRVCDEPISARTAYTYAKAGGKIAHGLSVYECRLRQPKQVKTIFNFLSEGFEKTRGALDLSFKEEAVADEKIAFLAHLAQTLTGMPYFPLELPTGSPVFRGLISSFLRNYHRVPLTPESVAVLPSRSIVIENIIRLFAPKLALVDANLTRSLPKKWITSMPSFEDSAEANGNHTAVDDSITVIEAPQRTDLVTQLVKFLKPQVVVTTLASFEMQTSTAFEQLLDITEKVSARLFLDISDHLELSSLPGTNGVLQYMASHSLPLHATIICGLVKNQVYSDLEVSFVISENQDLLNALAKTSELTCGQTAYTSQFYYGVLLHELLNFQLSDRHNHLQRLPKKEQDGSSFIGFAENANIAIGETEMSSCQPQSVEVVDLRREENALLCPLVVKVAVFEGYARQNIAEFEMDPKPEILKLVRTLCGISSKDLVLSSSSVALFTKLVSACVEEGGTLCIPRGSNGTFVSAAKLLKANIKELVTNISNDFKLTGKIVDEVLEKVDKPWLYISGPTIAPTGLVYSHDEIISILGACKKHGARVIIDSSYSWLDYEEPCVWNLEDVFGKDTSSCDVAILGGTSQLLLTGGVECAFAALNGPLFIEAFKDSPNMSKPHGTLRYSVKKLLQMLEEKSSDLLDGFSSHKNTLRHRAELLQKVLLECGWEVIMPSSGISMVASPASYYGKDISHEASGAVEKIKLDNKNFTDVLVETTGLHVSSSAWTGIPDYVRFVISVKEEDFQKALRCIKSFSQACN</sequence>
<dbReference type="GO" id="GO:0030170">
    <property type="term" value="F:pyridoxal phosphate binding"/>
    <property type="evidence" value="ECO:0007669"/>
    <property type="project" value="InterPro"/>
</dbReference>
<evidence type="ECO:0000313" key="2">
    <source>
        <dbReference type="EMBL" id="OAE22823.1"/>
    </source>
</evidence>
<feature type="domain" description="Aminotransferase class I/classII large" evidence="1">
    <location>
        <begin position="758"/>
        <end position="1071"/>
    </location>
</feature>
<dbReference type="PROSITE" id="PS51555">
    <property type="entry name" value="SAM_MT12"/>
    <property type="match status" value="1"/>
</dbReference>
<dbReference type="SUPFAM" id="SSF53335">
    <property type="entry name" value="S-adenosyl-L-methionine-dependent methyltransferases"/>
    <property type="match status" value="1"/>
</dbReference>
<comment type="caution">
    <text evidence="2">The sequence shown here is derived from an EMBL/GenBank/DDBJ whole genome shotgun (WGS) entry which is preliminary data.</text>
</comment>
<dbReference type="Gene3D" id="3.40.50.150">
    <property type="entry name" value="Vaccinia Virus protein VP39"/>
    <property type="match status" value="1"/>
</dbReference>
<dbReference type="InterPro" id="IPR015422">
    <property type="entry name" value="PyrdxlP-dep_Trfase_small"/>
</dbReference>
<dbReference type="InterPro" id="IPR025779">
    <property type="entry name" value="Met_S-MeTrfase"/>
</dbReference>
<dbReference type="Gene3D" id="3.40.640.10">
    <property type="entry name" value="Type I PLP-dependent aspartate aminotransferase-like (Major domain)"/>
    <property type="match status" value="1"/>
</dbReference>
<dbReference type="InterPro" id="IPR029063">
    <property type="entry name" value="SAM-dependent_MTases_sf"/>
</dbReference>
<evidence type="ECO:0000259" key="1">
    <source>
        <dbReference type="Pfam" id="PF00155"/>
    </source>
</evidence>
<dbReference type="SUPFAM" id="SSF53383">
    <property type="entry name" value="PLP-dependent transferases"/>
    <property type="match status" value="1"/>
</dbReference>
<dbReference type="Pfam" id="PF00155">
    <property type="entry name" value="Aminotran_1_2"/>
    <property type="match status" value="1"/>
</dbReference>
<dbReference type="InterPro" id="IPR015424">
    <property type="entry name" value="PyrdxlP-dep_Trfase"/>
</dbReference>
<gene>
    <name evidence="2" type="ORF">AXG93_496s1190</name>
</gene>
<dbReference type="PANTHER" id="PTHR47087:SF1">
    <property type="entry name" value="METHIONINE S-METHYLTRANSFERASE"/>
    <property type="match status" value="1"/>
</dbReference>
<dbReference type="Gene3D" id="3.90.1150.10">
    <property type="entry name" value="Aspartate Aminotransferase, domain 1"/>
    <property type="match status" value="1"/>
</dbReference>
<dbReference type="InterPro" id="IPR015421">
    <property type="entry name" value="PyrdxlP-dep_Trfase_major"/>
</dbReference>
<name>A0A176VR21_MARPO</name>